<dbReference type="InterPro" id="IPR006935">
    <property type="entry name" value="Helicase/UvrB_N"/>
</dbReference>
<evidence type="ECO:0000313" key="5">
    <source>
        <dbReference type="Proteomes" id="UP000004834"/>
    </source>
</evidence>
<dbReference type="GO" id="GO:0003677">
    <property type="term" value="F:DNA binding"/>
    <property type="evidence" value="ECO:0007669"/>
    <property type="project" value="InterPro"/>
</dbReference>
<dbReference type="SMART" id="SM00487">
    <property type="entry name" value="DEXDc"/>
    <property type="match status" value="1"/>
</dbReference>
<evidence type="ECO:0000256" key="1">
    <source>
        <dbReference type="SAM" id="Coils"/>
    </source>
</evidence>
<dbReference type="Pfam" id="PF08463">
    <property type="entry name" value="EcoEI_R_C"/>
    <property type="match status" value="1"/>
</dbReference>
<dbReference type="PROSITE" id="PS51194">
    <property type="entry name" value="HELICASE_CTER"/>
    <property type="match status" value="1"/>
</dbReference>
<evidence type="ECO:0000313" key="4">
    <source>
        <dbReference type="EMBL" id="EHO12575.1"/>
    </source>
</evidence>
<dbReference type="PANTHER" id="PTHR47396:SF1">
    <property type="entry name" value="ATP-DEPENDENT HELICASE IRC3-RELATED"/>
    <property type="match status" value="1"/>
</dbReference>
<dbReference type="PROSITE" id="PS51192">
    <property type="entry name" value="HELICASE_ATP_BIND_1"/>
    <property type="match status" value="1"/>
</dbReference>
<dbReference type="InterPro" id="IPR050742">
    <property type="entry name" value="Helicase_Restrict-Modif_Enz"/>
</dbReference>
<dbReference type="SMART" id="SM00490">
    <property type="entry name" value="HELICc"/>
    <property type="match status" value="1"/>
</dbReference>
<evidence type="ECO:0000259" key="2">
    <source>
        <dbReference type="PROSITE" id="PS51192"/>
    </source>
</evidence>
<feature type="coiled-coil region" evidence="1">
    <location>
        <begin position="136"/>
        <end position="177"/>
    </location>
</feature>
<feature type="domain" description="Helicase C-terminal" evidence="3">
    <location>
        <begin position="645"/>
        <end position="809"/>
    </location>
</feature>
<dbReference type="AlphaFoldDB" id="A0AAV3F3I4"/>
<dbReference type="GO" id="GO:0006304">
    <property type="term" value="P:DNA modification"/>
    <property type="evidence" value="ECO:0007669"/>
    <property type="project" value="InterPro"/>
</dbReference>
<dbReference type="PANTHER" id="PTHR47396">
    <property type="entry name" value="TYPE I RESTRICTION ENZYME ECOKI R PROTEIN"/>
    <property type="match status" value="1"/>
</dbReference>
<dbReference type="Gene3D" id="3.90.1570.30">
    <property type="match status" value="1"/>
</dbReference>
<dbReference type="RefSeq" id="WP_006263475.1">
    <property type="nucleotide sequence ID" value="NZ_JH590837.1"/>
</dbReference>
<dbReference type="Pfam" id="PF04851">
    <property type="entry name" value="ResIII"/>
    <property type="match status" value="1"/>
</dbReference>
<dbReference type="InterPro" id="IPR027417">
    <property type="entry name" value="P-loop_NTPase"/>
</dbReference>
<proteinExistence type="predicted"/>
<dbReference type="CDD" id="cd18799">
    <property type="entry name" value="SF2_C_EcoAI-like"/>
    <property type="match status" value="1"/>
</dbReference>
<name>A0AAV3F3I4_9FLAO</name>
<dbReference type="NCBIfam" id="NF008521">
    <property type="entry name" value="PRK11448.1"/>
    <property type="match status" value="1"/>
</dbReference>
<dbReference type="InterPro" id="IPR014001">
    <property type="entry name" value="Helicase_ATP-bd"/>
</dbReference>
<accession>A0AAV3F3I4</accession>
<reference evidence="4 5" key="1">
    <citation type="submission" date="2011-11" db="EMBL/GenBank/DDBJ databases">
        <title>The Genome Sequence of Myroides odoratimimus CIP 101113.</title>
        <authorList>
            <person name="Earl A."/>
            <person name="Ward D."/>
            <person name="Feldgarden M."/>
            <person name="Gevers D."/>
            <person name="Huys G."/>
            <person name="Young S.K."/>
            <person name="Zeng Q."/>
            <person name="Gargeya S."/>
            <person name="Fitzgerald M."/>
            <person name="Haas B."/>
            <person name="Abouelleil A."/>
            <person name="Alvarado L."/>
            <person name="Arachchi H.M."/>
            <person name="Berlin A."/>
            <person name="Brown A."/>
            <person name="Chapman S.B."/>
            <person name="Chen Z."/>
            <person name="Dunbar C."/>
            <person name="Freedman E."/>
            <person name="Gearin G."/>
            <person name="Goldberg J."/>
            <person name="Griggs A."/>
            <person name="Gujja S."/>
            <person name="Heiman D."/>
            <person name="Howarth C."/>
            <person name="Larson L."/>
            <person name="Lui A."/>
            <person name="MacDonald P.J.P."/>
            <person name="Montmayeur A."/>
            <person name="Murphy C."/>
            <person name="Neiman D."/>
            <person name="Pearson M."/>
            <person name="Priest M."/>
            <person name="Roberts A."/>
            <person name="Saif S."/>
            <person name="Shea T."/>
            <person name="Shenoy N."/>
            <person name="Sisk P."/>
            <person name="Stolte C."/>
            <person name="Sykes S."/>
            <person name="Wortman J."/>
            <person name="Nusbaum C."/>
            <person name="Birren B."/>
        </authorList>
    </citation>
    <scope>NUCLEOTIDE SEQUENCE [LARGE SCALE GENOMIC DNA]</scope>
    <source>
        <strain evidence="4 5">CIP 101113</strain>
    </source>
</reference>
<dbReference type="SUPFAM" id="SSF52540">
    <property type="entry name" value="P-loop containing nucleoside triphosphate hydrolases"/>
    <property type="match status" value="1"/>
</dbReference>
<dbReference type="InterPro" id="IPR001650">
    <property type="entry name" value="Helicase_C-like"/>
</dbReference>
<dbReference type="Proteomes" id="UP000004834">
    <property type="component" value="Unassembled WGS sequence"/>
</dbReference>
<evidence type="ECO:0000259" key="3">
    <source>
        <dbReference type="PROSITE" id="PS51194"/>
    </source>
</evidence>
<dbReference type="EMBL" id="AGEE01000017">
    <property type="protein sequence ID" value="EHO12575.1"/>
    <property type="molecule type" value="Genomic_DNA"/>
</dbReference>
<dbReference type="GO" id="GO:0005829">
    <property type="term" value="C:cytosol"/>
    <property type="evidence" value="ECO:0007669"/>
    <property type="project" value="TreeGrafter"/>
</dbReference>
<comment type="caution">
    <text evidence="4">The sequence shown here is derived from an EMBL/GenBank/DDBJ whole genome shotgun (WGS) entry which is preliminary data.</text>
</comment>
<dbReference type="InterPro" id="IPR013670">
    <property type="entry name" value="EcoEI_R_C_dom"/>
</dbReference>
<dbReference type="GO" id="GO:0016787">
    <property type="term" value="F:hydrolase activity"/>
    <property type="evidence" value="ECO:0007669"/>
    <property type="project" value="InterPro"/>
</dbReference>
<sequence length="1074" mass="124381">MRSSFCFLEGDYPELYQIAILAEKLYEVDASSSIAKSRLFCEKLTALIAYLEEFDISDLKQVDAITQLANVDILPEAISNVLHQVRKSGNKASHVGTSTIQEAMFTLKKLYTLSRWFYETYEQEYVEQVNYIYVVEESSKQELNELSKQVEVLQLQLANYQAKVSELNSTKQIITDRRQKSQESASKIFYDEEQTRIELIDPELRAAGWECDTIELNNKTKNTLPQKGRNMAIAEWKCGSKFADYALFIGLELYGLVEAKRFGVDISTTLQQSKVYAQEVKSTEGSLLLGNWDGLKVPFLFSANGRPFIEQLKTKSGIWFVDIRSPYNHSRSIKGWYKPEGLKALYEQDIEGANQKLENNSTDYLRSKVGLSLRDYQIEAIEAVERKIIEFPEDRRALLEMATGTGKTRTINGLIYRLIKHNRFRRILFLTDRRLLATQAQDSIKQNIVEDLNAFGSIYRFDDLKTVVPDVETRLHFATVQAMVARLFNGEGEPMTVDTYDCVIVDEAHRGYNLDKEMDEDDFGIRNEQDYIAQYRRVLDYFDAFKVGMTATPAIHTTDIFGSSVHSYSYRQAVIDGYLVDQEPPYRIETALNTDGITYQKGECVQVFDEETGEIENLGAMEDELHFDVEHFNKKVINENFNRVVLREIVRNLDPEGQEKTLIFAARDSHADTIVTILKEEFEAMGVDLHRDAIEKITGSVYNNAELTKKFKNEQYPNIVVTVDLLTTGIDIPAICNLVFLRKVRSRILYEQMKGRATRLCPEIGKESFRIYDAVNLYEDMKHFTDMKPVVVNPSYTFSELVEQTERIETVDRLSKQRDQIVAKLNRKVKRLSDNQEETFKYYTQGKEATEFLTELKNIPATELPEFIVQYKTLWEYLDTKVYRPQSIVISEHDDVVREVKRGYGNAEKPEDYIEGFKRYIMEHRNEMMALNIICTRPQELDRKTLKELKLQLDEQGYNETALNTAWKSLKNEDIAADIIAYIRTLALDTAMVTPEERVKRAINKIKSSRDFTKIQLKWIDQFEKQLLAENVLQRQDLEKEPFKSNGGFKRLDKLFNNELENLVNELNQELYTA</sequence>
<feature type="domain" description="Helicase ATP-binding" evidence="2">
    <location>
        <begin position="388"/>
        <end position="571"/>
    </location>
</feature>
<dbReference type="GO" id="GO:0005524">
    <property type="term" value="F:ATP binding"/>
    <property type="evidence" value="ECO:0007669"/>
    <property type="project" value="InterPro"/>
</dbReference>
<organism evidence="4 5">
    <name type="scientific">Myroides odoratimimus CIP 101113</name>
    <dbReference type="NCBI Taxonomy" id="883154"/>
    <lineage>
        <taxon>Bacteria</taxon>
        <taxon>Pseudomonadati</taxon>
        <taxon>Bacteroidota</taxon>
        <taxon>Flavobacteriia</taxon>
        <taxon>Flavobacteriales</taxon>
        <taxon>Flavobacteriaceae</taxon>
        <taxon>Myroides</taxon>
    </lineage>
</organism>
<gene>
    <name evidence="4" type="ORF">HMPREF9715_01730</name>
</gene>
<dbReference type="Pfam" id="PF00271">
    <property type="entry name" value="Helicase_C"/>
    <property type="match status" value="1"/>
</dbReference>
<protein>
    <submittedName>
        <fullName evidence="4">Uncharacterized protein</fullName>
    </submittedName>
</protein>
<dbReference type="CDD" id="cd18032">
    <property type="entry name" value="DEXHc_RE_I_III_res"/>
    <property type="match status" value="1"/>
</dbReference>
<dbReference type="Gene3D" id="3.40.50.300">
    <property type="entry name" value="P-loop containing nucleotide triphosphate hydrolases"/>
    <property type="match status" value="2"/>
</dbReference>
<keyword evidence="1" id="KW-0175">Coiled coil</keyword>